<keyword evidence="4" id="KW-0812">Transmembrane</keyword>
<evidence type="ECO:0000256" key="2">
    <source>
        <dbReference type="ARBA" id="ARBA00022676"/>
    </source>
</evidence>
<dbReference type="EMBL" id="MFZG01000029">
    <property type="protein sequence ID" value="OGK15908.1"/>
    <property type="molecule type" value="Genomic_DNA"/>
</dbReference>
<sequence>MKLIKVTCIIPSLCSKKSLPNIRTCINSLLTSYGLNHINLKTIVVTNGENIILSGVRNKIDKLIFKKRPFSFAEMNNLAIDYTLHNHKPDWVLLINDDAWVDKNFFWEFLKNLKQGQNEIIVPLIYSKNDKEIDSYGVEYFNSGYAKNSKHLSIKTSLASAACILIQTNFLIQIKERFKYYLNPLLKSYFEDVEFCIRVIAMGGSIKKVKKMVVYHLGSSSSGRRSRYVVYYSYRNTLWVVILTWPLKHIAKNLLNIIIVQCWFYIYGTFSFGILFWPKIWLDTLINLVPLIKERRRILASYPLSVDFGKITGRFTFRFRNGAVF</sequence>
<evidence type="ECO:0000256" key="4">
    <source>
        <dbReference type="SAM" id="Phobius"/>
    </source>
</evidence>
<dbReference type="InterPro" id="IPR029044">
    <property type="entry name" value="Nucleotide-diphossugar_trans"/>
</dbReference>
<keyword evidence="4" id="KW-0472">Membrane</keyword>
<dbReference type="AlphaFoldDB" id="A0A1F7GAK5"/>
<dbReference type="Proteomes" id="UP000177208">
    <property type="component" value="Unassembled WGS sequence"/>
</dbReference>
<evidence type="ECO:0000313" key="7">
    <source>
        <dbReference type="Proteomes" id="UP000177208"/>
    </source>
</evidence>
<dbReference type="InterPro" id="IPR001173">
    <property type="entry name" value="Glyco_trans_2-like"/>
</dbReference>
<gene>
    <name evidence="6" type="ORF">A2774_02655</name>
</gene>
<dbReference type="PANTHER" id="PTHR43179">
    <property type="entry name" value="RHAMNOSYLTRANSFERASE WBBL"/>
    <property type="match status" value="1"/>
</dbReference>
<dbReference type="GO" id="GO:0016757">
    <property type="term" value="F:glycosyltransferase activity"/>
    <property type="evidence" value="ECO:0007669"/>
    <property type="project" value="UniProtKB-KW"/>
</dbReference>
<feature type="domain" description="Glycosyltransferase 2-like" evidence="5">
    <location>
        <begin position="18"/>
        <end position="167"/>
    </location>
</feature>
<dbReference type="Pfam" id="PF00535">
    <property type="entry name" value="Glycos_transf_2"/>
    <property type="match status" value="1"/>
</dbReference>
<keyword evidence="4" id="KW-1133">Transmembrane helix</keyword>
<evidence type="ECO:0000256" key="1">
    <source>
        <dbReference type="ARBA" id="ARBA00006739"/>
    </source>
</evidence>
<dbReference type="PANTHER" id="PTHR43179:SF12">
    <property type="entry name" value="GALACTOFURANOSYLTRANSFERASE GLFT2"/>
    <property type="match status" value="1"/>
</dbReference>
<dbReference type="Gene3D" id="3.90.550.10">
    <property type="entry name" value="Spore Coat Polysaccharide Biosynthesis Protein SpsA, Chain A"/>
    <property type="match status" value="1"/>
</dbReference>
<evidence type="ECO:0000256" key="3">
    <source>
        <dbReference type="ARBA" id="ARBA00022679"/>
    </source>
</evidence>
<evidence type="ECO:0000313" key="6">
    <source>
        <dbReference type="EMBL" id="OGK15908.1"/>
    </source>
</evidence>
<evidence type="ECO:0000259" key="5">
    <source>
        <dbReference type="Pfam" id="PF00535"/>
    </source>
</evidence>
<dbReference type="SUPFAM" id="SSF53448">
    <property type="entry name" value="Nucleotide-diphospho-sugar transferases"/>
    <property type="match status" value="1"/>
</dbReference>
<keyword evidence="3" id="KW-0808">Transferase</keyword>
<comment type="similarity">
    <text evidence="1">Belongs to the glycosyltransferase 2 family.</text>
</comment>
<reference evidence="6 7" key="1">
    <citation type="journal article" date="2016" name="Nat. Commun.">
        <title>Thousands of microbial genomes shed light on interconnected biogeochemical processes in an aquifer system.</title>
        <authorList>
            <person name="Anantharaman K."/>
            <person name="Brown C.T."/>
            <person name="Hug L.A."/>
            <person name="Sharon I."/>
            <person name="Castelle C.J."/>
            <person name="Probst A.J."/>
            <person name="Thomas B.C."/>
            <person name="Singh A."/>
            <person name="Wilkins M.J."/>
            <person name="Karaoz U."/>
            <person name="Brodie E.L."/>
            <person name="Williams K.H."/>
            <person name="Hubbard S.S."/>
            <person name="Banfield J.F."/>
        </authorList>
    </citation>
    <scope>NUCLEOTIDE SEQUENCE [LARGE SCALE GENOMIC DNA]</scope>
</reference>
<name>A0A1F7GAK5_9BACT</name>
<feature type="transmembrane region" description="Helical" evidence="4">
    <location>
        <begin position="253"/>
        <end position="277"/>
    </location>
</feature>
<protein>
    <recommendedName>
        <fullName evidence="5">Glycosyltransferase 2-like domain-containing protein</fullName>
    </recommendedName>
</protein>
<keyword evidence="2" id="KW-0328">Glycosyltransferase</keyword>
<proteinExistence type="inferred from homology"/>
<organism evidence="6 7">
    <name type="scientific">Candidatus Roizmanbacteria bacterium RIFCSPHIGHO2_01_FULL_39_12c</name>
    <dbReference type="NCBI Taxonomy" id="1802031"/>
    <lineage>
        <taxon>Bacteria</taxon>
        <taxon>Candidatus Roizmaniibacteriota</taxon>
    </lineage>
</organism>
<comment type="caution">
    <text evidence="6">The sequence shown here is derived from an EMBL/GenBank/DDBJ whole genome shotgun (WGS) entry which is preliminary data.</text>
</comment>
<accession>A0A1F7GAK5</accession>